<dbReference type="InterPro" id="IPR002901">
    <property type="entry name" value="MGlyc_endo_b_GlcNAc-like_dom"/>
</dbReference>
<gene>
    <name evidence="2" type="ORF">GBZ86_11130</name>
</gene>
<dbReference type="EMBL" id="WHJC01000191">
    <property type="protein sequence ID" value="MPQ44312.1"/>
    <property type="molecule type" value="Genomic_DNA"/>
</dbReference>
<dbReference type="Gene3D" id="1.10.530.10">
    <property type="match status" value="1"/>
</dbReference>
<dbReference type="SMART" id="SM00047">
    <property type="entry name" value="LYZ2"/>
    <property type="match status" value="1"/>
</dbReference>
<organism evidence="2 3">
    <name type="scientific">Clostridium tarantellae</name>
    <dbReference type="NCBI Taxonomy" id="39493"/>
    <lineage>
        <taxon>Bacteria</taxon>
        <taxon>Bacillati</taxon>
        <taxon>Bacillota</taxon>
        <taxon>Clostridia</taxon>
        <taxon>Eubacteriales</taxon>
        <taxon>Clostridiaceae</taxon>
        <taxon>Clostridium</taxon>
    </lineage>
</organism>
<dbReference type="AlphaFoldDB" id="A0A6I1MQ07"/>
<evidence type="ECO:0000313" key="3">
    <source>
        <dbReference type="Proteomes" id="UP000430345"/>
    </source>
</evidence>
<proteinExistence type="predicted"/>
<protein>
    <recommendedName>
        <fullName evidence="1">Mannosyl-glycoprotein endo-beta-N-acetylglucosamidase-like domain-containing protein</fullName>
    </recommendedName>
</protein>
<dbReference type="Pfam" id="PF01832">
    <property type="entry name" value="Glucosaminidase"/>
    <property type="match status" value="1"/>
</dbReference>
<evidence type="ECO:0000259" key="1">
    <source>
        <dbReference type="SMART" id="SM00047"/>
    </source>
</evidence>
<dbReference type="Proteomes" id="UP000430345">
    <property type="component" value="Unassembled WGS sequence"/>
</dbReference>
<feature type="domain" description="Mannosyl-glycoprotein endo-beta-N-acetylglucosamidase-like" evidence="1">
    <location>
        <begin position="109"/>
        <end position="287"/>
    </location>
</feature>
<reference evidence="2 3" key="1">
    <citation type="submission" date="2019-10" db="EMBL/GenBank/DDBJ databases">
        <title>The Genome Sequence of Clostridium tarantellae Isolated from Fish Brain.</title>
        <authorList>
            <person name="Bano L."/>
            <person name="Kiel M."/>
            <person name="Sales G."/>
            <person name="Doxey A.C."/>
            <person name="Mansfield M.J."/>
            <person name="Schiavone M."/>
            <person name="Rossetto O."/>
            <person name="Pirazzini M."/>
            <person name="Dobrindt U."/>
            <person name="Montecucco C."/>
        </authorList>
    </citation>
    <scope>NUCLEOTIDE SEQUENCE [LARGE SCALE GENOMIC DNA]</scope>
    <source>
        <strain evidence="2 3">DSM 3997</strain>
    </source>
</reference>
<dbReference type="OrthoDB" id="9816557at2"/>
<keyword evidence="3" id="KW-1185">Reference proteome</keyword>
<evidence type="ECO:0000313" key="2">
    <source>
        <dbReference type="EMBL" id="MPQ44312.1"/>
    </source>
</evidence>
<accession>A0A6I1MQ07</accession>
<sequence length="334" mass="38627">MKILDEEKGFYKFKFKDGIGYASSKYIKIIKGEIGLDEDDKIQNDHVKYVSTNYYSSLQEYIRLQMDANPTRYTYEEFEQYINPQYSNNQFQFLRLDKFRTVDLQGTDHILKGKGILNGQASGFINAAKKYNIDPLFLVCQSLHETGNGTSKLAKGVIIKEIADENKPKYNSSGDLIGYEMIPLKKPVTVYNLFGIGAKDNLPNFPNRALILGTTYAYKKGWTNVPNAIEGAAEFLAKNYVHSSKYNQNTLYKMRYNQDTVYMWHQYATTPWYAESIGTMMKQYRYIYTGGEFLFDTPVFIDYKLKSFLKLPQQIDKNKLSSNEVHVSVDEKNK</sequence>
<comment type="caution">
    <text evidence="2">The sequence shown here is derived from an EMBL/GenBank/DDBJ whole genome shotgun (WGS) entry which is preliminary data.</text>
</comment>
<dbReference type="GO" id="GO:0004040">
    <property type="term" value="F:amidase activity"/>
    <property type="evidence" value="ECO:0007669"/>
    <property type="project" value="InterPro"/>
</dbReference>
<name>A0A6I1MQ07_9CLOT</name>